<feature type="transmembrane region" description="Helical" evidence="1">
    <location>
        <begin position="6"/>
        <end position="26"/>
    </location>
</feature>
<sequence>MRLLKLLLFLDLVLNVTLIFSYWNFLTER</sequence>
<accession>A0A2P2PKV8</accession>
<keyword evidence="1" id="KW-0812">Transmembrane</keyword>
<evidence type="ECO:0000256" key="1">
    <source>
        <dbReference type="SAM" id="Phobius"/>
    </source>
</evidence>
<proteinExistence type="predicted"/>
<keyword evidence="1" id="KW-0472">Membrane</keyword>
<keyword evidence="1" id="KW-1133">Transmembrane helix</keyword>
<protein>
    <submittedName>
        <fullName evidence="2">Uncharacterized protein</fullName>
    </submittedName>
</protein>
<name>A0A2P2PKV8_RHIMU</name>
<dbReference type="AlphaFoldDB" id="A0A2P2PKV8"/>
<evidence type="ECO:0000313" key="2">
    <source>
        <dbReference type="EMBL" id="MBX55367.1"/>
    </source>
</evidence>
<organism evidence="2">
    <name type="scientific">Rhizophora mucronata</name>
    <name type="common">Asiatic mangrove</name>
    <dbReference type="NCBI Taxonomy" id="61149"/>
    <lineage>
        <taxon>Eukaryota</taxon>
        <taxon>Viridiplantae</taxon>
        <taxon>Streptophyta</taxon>
        <taxon>Embryophyta</taxon>
        <taxon>Tracheophyta</taxon>
        <taxon>Spermatophyta</taxon>
        <taxon>Magnoliopsida</taxon>
        <taxon>eudicotyledons</taxon>
        <taxon>Gunneridae</taxon>
        <taxon>Pentapetalae</taxon>
        <taxon>rosids</taxon>
        <taxon>fabids</taxon>
        <taxon>Malpighiales</taxon>
        <taxon>Rhizophoraceae</taxon>
        <taxon>Rhizophora</taxon>
    </lineage>
</organism>
<dbReference type="EMBL" id="GGEC01074883">
    <property type="protein sequence ID" value="MBX55367.1"/>
    <property type="molecule type" value="Transcribed_RNA"/>
</dbReference>
<reference evidence="2" key="1">
    <citation type="submission" date="2018-02" db="EMBL/GenBank/DDBJ databases">
        <title>Rhizophora mucronata_Transcriptome.</title>
        <authorList>
            <person name="Meera S.P."/>
            <person name="Sreeshan A."/>
            <person name="Augustine A."/>
        </authorList>
    </citation>
    <scope>NUCLEOTIDE SEQUENCE</scope>
    <source>
        <tissue evidence="2">Leaf</tissue>
    </source>
</reference>